<dbReference type="AlphaFoldDB" id="A0A7R9NV31"/>
<dbReference type="EMBL" id="OE001660">
    <property type="protein sequence ID" value="CAD7457332.1"/>
    <property type="molecule type" value="Genomic_DNA"/>
</dbReference>
<dbReference type="PANTHER" id="PTHR22594:SF5">
    <property type="entry name" value="ASPARTATE--TRNA LIGASE, MITOCHONDRIAL"/>
    <property type="match status" value="1"/>
</dbReference>
<dbReference type="GO" id="GO:0003676">
    <property type="term" value="F:nucleic acid binding"/>
    <property type="evidence" value="ECO:0007669"/>
    <property type="project" value="InterPro"/>
</dbReference>
<dbReference type="PROSITE" id="PS50862">
    <property type="entry name" value="AA_TRNA_LIGASE_II"/>
    <property type="match status" value="1"/>
</dbReference>
<organism evidence="8">
    <name type="scientific">Timema tahoe</name>
    <dbReference type="NCBI Taxonomy" id="61484"/>
    <lineage>
        <taxon>Eukaryota</taxon>
        <taxon>Metazoa</taxon>
        <taxon>Ecdysozoa</taxon>
        <taxon>Arthropoda</taxon>
        <taxon>Hexapoda</taxon>
        <taxon>Insecta</taxon>
        <taxon>Pterygota</taxon>
        <taxon>Neoptera</taxon>
        <taxon>Polyneoptera</taxon>
        <taxon>Phasmatodea</taxon>
        <taxon>Timematodea</taxon>
        <taxon>Timematoidea</taxon>
        <taxon>Timematidae</taxon>
        <taxon>Timema</taxon>
    </lineage>
</organism>
<evidence type="ECO:0000256" key="3">
    <source>
        <dbReference type="ARBA" id="ARBA00022741"/>
    </source>
</evidence>
<gene>
    <name evidence="8" type="ORF">TTEB3V08_LOCUS5330</name>
</gene>
<dbReference type="CDD" id="cd04317">
    <property type="entry name" value="EcAspRS_like_N"/>
    <property type="match status" value="1"/>
</dbReference>
<accession>A0A7R9NV31</accession>
<dbReference type="Gene3D" id="3.30.930.10">
    <property type="entry name" value="Bira Bifunctional Protein, Domain 2"/>
    <property type="match status" value="1"/>
</dbReference>
<dbReference type="Gene3D" id="3.30.1360.30">
    <property type="entry name" value="GAD-like domain"/>
    <property type="match status" value="1"/>
</dbReference>
<keyword evidence="3" id="KW-0547">Nucleotide-binding</keyword>
<dbReference type="InterPro" id="IPR004524">
    <property type="entry name" value="Asp-tRNA-ligase_1"/>
</dbReference>
<sequence length="725" mass="81828">MMKRILCRYLLKVPNVLEGERNNFIAMNLRMLSTCVHKIHKERRHSMVSPCFSSNTALHGVLAPRPSSSTCTDKTQPVPETVNKFSERTHTCGELRVDHVGREVRLCGWLEYERMGKFLTLRDGYGSIQLVVTDSRDDITSLLEGITHESVLAVAGEVHKRPPGQENKKMSTGDIEVLVSEVVILNKAKKNLPFGVRDHNKAKEYLRMKYRYLDLRFPEMQRNLRLRSKVIMKMREYLCNYCDFVDVETPTLFRRTPGGAQEFVVPTRLAGQFYSLVQSPQQFKQLLMVGGLDRYFQIARCYRDEGSRPDRQPEFTQLDIEMSFSNREGVLSLVQELLEYCWPEHLDRTPTPFPRMTYRQAMEDYGTDKPDTRFGMKLQNVSDLVRFDDESKLRAFSSRPDCTVRALVVPGGGAHLTSSLKSKLQNTVRRQFPLTRLISCSSSPGAHWRDRLAGLFSADCVKALEESLDVHQEDALLLGVGSEQQVLELLGRTRVELADQLESQGLKARESGFHFLWVVDFPLFVAEEGALESTHHPFTQPHPDDVHLLGQEPLKVLAVLFAHTTVQTIICWDGNRVRSLHYDLVLNGCEVGGGSVRIHDPLLQGQVLDYLGVDQRSLQHLLDALSSGCPPHAGIALAVLKLRLCVEAYSGTASIRDMSFVPGLDRLLSLICHATSIRDVIAFPKTLEGKDPMSGAPVPISEQEQKLYHIRSLAPMDDTCAESAQ</sequence>
<protein>
    <recommendedName>
        <fullName evidence="7">Aminoacyl-transfer RNA synthetases class-II family profile domain-containing protein</fullName>
    </recommendedName>
</protein>
<feature type="domain" description="Aminoacyl-transfer RNA synthetases class-II family profile" evidence="7">
    <location>
        <begin position="224"/>
        <end position="684"/>
    </location>
</feature>
<dbReference type="InterPro" id="IPR047089">
    <property type="entry name" value="Asp-tRNA-ligase_1_N"/>
</dbReference>
<dbReference type="InterPro" id="IPR004115">
    <property type="entry name" value="GAD-like_sf"/>
</dbReference>
<dbReference type="SUPFAM" id="SSF50249">
    <property type="entry name" value="Nucleic acid-binding proteins"/>
    <property type="match status" value="1"/>
</dbReference>
<evidence type="ECO:0000256" key="2">
    <source>
        <dbReference type="ARBA" id="ARBA00022598"/>
    </source>
</evidence>
<name>A0A7R9NV31_9NEOP</name>
<keyword evidence="6" id="KW-0030">Aminoacyl-tRNA synthetase</keyword>
<dbReference type="InterPro" id="IPR012340">
    <property type="entry name" value="NA-bd_OB-fold"/>
</dbReference>
<evidence type="ECO:0000256" key="4">
    <source>
        <dbReference type="ARBA" id="ARBA00022840"/>
    </source>
</evidence>
<dbReference type="SUPFAM" id="SSF55261">
    <property type="entry name" value="GAD domain-like"/>
    <property type="match status" value="1"/>
</dbReference>
<dbReference type="GO" id="GO:0006422">
    <property type="term" value="P:aspartyl-tRNA aminoacylation"/>
    <property type="evidence" value="ECO:0007669"/>
    <property type="project" value="TreeGrafter"/>
</dbReference>
<evidence type="ECO:0000256" key="6">
    <source>
        <dbReference type="ARBA" id="ARBA00023146"/>
    </source>
</evidence>
<dbReference type="Pfam" id="PF00152">
    <property type="entry name" value="tRNA-synt_2"/>
    <property type="match status" value="1"/>
</dbReference>
<comment type="similarity">
    <text evidence="1">Belongs to the class-II aminoacyl-tRNA synthetase family. Type 1 subfamily.</text>
</comment>
<dbReference type="InterPro" id="IPR006195">
    <property type="entry name" value="aa-tRNA-synth_II"/>
</dbReference>
<dbReference type="SUPFAM" id="SSF55681">
    <property type="entry name" value="Class II aaRS and biotin synthetases"/>
    <property type="match status" value="1"/>
</dbReference>
<dbReference type="GO" id="GO:0004815">
    <property type="term" value="F:aspartate-tRNA ligase activity"/>
    <property type="evidence" value="ECO:0007669"/>
    <property type="project" value="TreeGrafter"/>
</dbReference>
<dbReference type="InterPro" id="IPR004364">
    <property type="entry name" value="Aa-tRNA-synt_II"/>
</dbReference>
<dbReference type="NCBIfam" id="NF001750">
    <property type="entry name" value="PRK00476.1"/>
    <property type="match status" value="1"/>
</dbReference>
<dbReference type="Pfam" id="PF01336">
    <property type="entry name" value="tRNA_anti-codon"/>
    <property type="match status" value="1"/>
</dbReference>
<keyword evidence="4" id="KW-0067">ATP-binding</keyword>
<proteinExistence type="inferred from homology"/>
<evidence type="ECO:0000256" key="1">
    <source>
        <dbReference type="ARBA" id="ARBA00006303"/>
    </source>
</evidence>
<dbReference type="PRINTS" id="PR01042">
    <property type="entry name" value="TRNASYNTHASP"/>
</dbReference>
<dbReference type="GO" id="GO:0005524">
    <property type="term" value="F:ATP binding"/>
    <property type="evidence" value="ECO:0007669"/>
    <property type="project" value="UniProtKB-KW"/>
</dbReference>
<dbReference type="NCBIfam" id="TIGR00459">
    <property type="entry name" value="aspS_bact"/>
    <property type="match status" value="1"/>
</dbReference>
<dbReference type="HAMAP" id="MF_00044">
    <property type="entry name" value="Asp_tRNA_synth_type1"/>
    <property type="match status" value="1"/>
</dbReference>
<evidence type="ECO:0000256" key="5">
    <source>
        <dbReference type="ARBA" id="ARBA00022917"/>
    </source>
</evidence>
<dbReference type="PANTHER" id="PTHR22594">
    <property type="entry name" value="ASPARTYL/LYSYL-TRNA SYNTHETASE"/>
    <property type="match status" value="1"/>
</dbReference>
<dbReference type="InterPro" id="IPR004365">
    <property type="entry name" value="NA-bd_OB_tRNA"/>
</dbReference>
<reference evidence="8" key="1">
    <citation type="submission" date="2020-11" db="EMBL/GenBank/DDBJ databases">
        <authorList>
            <person name="Tran Van P."/>
        </authorList>
    </citation>
    <scope>NUCLEOTIDE SEQUENCE</scope>
</reference>
<dbReference type="InterPro" id="IPR045864">
    <property type="entry name" value="aa-tRNA-synth_II/BPL/LPL"/>
</dbReference>
<dbReference type="GO" id="GO:0005739">
    <property type="term" value="C:mitochondrion"/>
    <property type="evidence" value="ECO:0007669"/>
    <property type="project" value="TreeGrafter"/>
</dbReference>
<keyword evidence="2" id="KW-0436">Ligase</keyword>
<dbReference type="Gene3D" id="2.40.50.140">
    <property type="entry name" value="Nucleic acid-binding proteins"/>
    <property type="match status" value="1"/>
</dbReference>
<evidence type="ECO:0000259" key="7">
    <source>
        <dbReference type="PROSITE" id="PS50862"/>
    </source>
</evidence>
<evidence type="ECO:0000313" key="8">
    <source>
        <dbReference type="EMBL" id="CAD7457332.1"/>
    </source>
</evidence>
<keyword evidence="5" id="KW-0648">Protein biosynthesis</keyword>
<dbReference type="InterPro" id="IPR002312">
    <property type="entry name" value="Asp/Asn-tRNA-synth_IIb"/>
</dbReference>